<protein>
    <recommendedName>
        <fullName evidence="2">Putative WW-binding domain-containing protein</fullName>
    </recommendedName>
</protein>
<proteinExistence type="predicted"/>
<dbReference type="Ensembl" id="ENSENLT00000016507.1">
    <property type="protein sequence ID" value="ENSENLP00000015903.1"/>
    <property type="gene ID" value="ENSENLG00000007375.1"/>
</dbReference>
<dbReference type="AlphaFoldDB" id="A0A665U8E9"/>
<evidence type="ECO:0000259" key="2">
    <source>
        <dbReference type="Pfam" id="PF15017"/>
    </source>
</evidence>
<dbReference type="Pfam" id="PF15017">
    <property type="entry name" value="WRNPLPNID"/>
    <property type="match status" value="1"/>
</dbReference>
<accession>A0A665U8E9</accession>
<dbReference type="Proteomes" id="UP000472264">
    <property type="component" value="Chromosome 9"/>
</dbReference>
<evidence type="ECO:0000313" key="3">
    <source>
        <dbReference type="Ensembl" id="ENSENLP00000015903.1"/>
    </source>
</evidence>
<reference evidence="3" key="1">
    <citation type="submission" date="2021-04" db="EMBL/GenBank/DDBJ databases">
        <authorList>
            <consortium name="Wellcome Sanger Institute Data Sharing"/>
        </authorList>
    </citation>
    <scope>NUCLEOTIDE SEQUENCE [LARGE SCALE GENOMIC DNA]</scope>
</reference>
<reference evidence="3" key="2">
    <citation type="submission" date="2025-08" db="UniProtKB">
        <authorList>
            <consortium name="Ensembl"/>
        </authorList>
    </citation>
    <scope>IDENTIFICATION</scope>
</reference>
<dbReference type="InterPro" id="IPR033461">
    <property type="entry name" value="WRNPLPNID"/>
</dbReference>
<dbReference type="InParanoid" id="A0A665U8E9"/>
<gene>
    <name evidence="3" type="primary">wu:fa19b12</name>
</gene>
<evidence type="ECO:0000256" key="1">
    <source>
        <dbReference type="SAM" id="MobiDB-lite"/>
    </source>
</evidence>
<feature type="region of interest" description="Disordered" evidence="1">
    <location>
        <begin position="137"/>
        <end position="159"/>
    </location>
</feature>
<keyword evidence="4" id="KW-1185">Reference proteome</keyword>
<evidence type="ECO:0000313" key="4">
    <source>
        <dbReference type="Proteomes" id="UP000472264"/>
    </source>
</evidence>
<name>A0A665U8E9_ECHNA</name>
<feature type="region of interest" description="Disordered" evidence="1">
    <location>
        <begin position="1"/>
        <end position="68"/>
    </location>
</feature>
<feature type="compositionally biased region" description="Basic and acidic residues" evidence="1">
    <location>
        <begin position="55"/>
        <end position="68"/>
    </location>
</feature>
<sequence length="159" mass="17509">MLPLGVRCGPGAGLHRTGRGCEPEPAVPAGSAGQPLQEEAALLRGAATGRSRGAFSDDRAGRRTEKASRRCRDGADFWNFPRPRQIQFTHKHQETAPRRPCRESFSPNMDAEDCTFNSFQYWRAPLPELDLSLLEDVSGCSPSTQKSNVKDSFSDVMET</sequence>
<reference evidence="3" key="3">
    <citation type="submission" date="2025-09" db="UniProtKB">
        <authorList>
            <consortium name="Ensembl"/>
        </authorList>
    </citation>
    <scope>IDENTIFICATION</scope>
</reference>
<feature type="domain" description="Putative WW-binding" evidence="2">
    <location>
        <begin position="116"/>
        <end position="138"/>
    </location>
</feature>
<organism evidence="3 4">
    <name type="scientific">Echeneis naucrates</name>
    <name type="common">Live sharksucker</name>
    <dbReference type="NCBI Taxonomy" id="173247"/>
    <lineage>
        <taxon>Eukaryota</taxon>
        <taxon>Metazoa</taxon>
        <taxon>Chordata</taxon>
        <taxon>Craniata</taxon>
        <taxon>Vertebrata</taxon>
        <taxon>Euteleostomi</taxon>
        <taxon>Actinopterygii</taxon>
        <taxon>Neopterygii</taxon>
        <taxon>Teleostei</taxon>
        <taxon>Neoteleostei</taxon>
        <taxon>Acanthomorphata</taxon>
        <taxon>Carangaria</taxon>
        <taxon>Carangiformes</taxon>
        <taxon>Echeneidae</taxon>
        <taxon>Echeneis</taxon>
    </lineage>
</organism>